<dbReference type="Proteomes" id="UP000612746">
    <property type="component" value="Unassembled WGS sequence"/>
</dbReference>
<keyword evidence="3" id="KW-1185">Reference proteome</keyword>
<dbReference type="Gene3D" id="3.40.50.1820">
    <property type="entry name" value="alpha/beta hydrolase"/>
    <property type="match status" value="1"/>
</dbReference>
<accession>A0A8H7PIM4</accession>
<dbReference type="InterPro" id="IPR029058">
    <property type="entry name" value="AB_hydrolase_fold"/>
</dbReference>
<dbReference type="Pfam" id="PF12146">
    <property type="entry name" value="Hydrolase_4"/>
    <property type="match status" value="1"/>
</dbReference>
<name>A0A8H7PIM4_9FUNG</name>
<protein>
    <recommendedName>
        <fullName evidence="1">Serine aminopeptidase S33 domain-containing protein</fullName>
    </recommendedName>
</protein>
<dbReference type="OrthoDB" id="9988524at2759"/>
<evidence type="ECO:0000313" key="3">
    <source>
        <dbReference type="Proteomes" id="UP000612746"/>
    </source>
</evidence>
<dbReference type="PANTHER" id="PTHR42886">
    <property type="entry name" value="RE40534P-RELATED"/>
    <property type="match status" value="1"/>
</dbReference>
<dbReference type="SUPFAM" id="SSF53474">
    <property type="entry name" value="alpha/beta-Hydrolases"/>
    <property type="match status" value="1"/>
</dbReference>
<organism evidence="2 3">
    <name type="scientific">Umbelopsis vinacea</name>
    <dbReference type="NCBI Taxonomy" id="44442"/>
    <lineage>
        <taxon>Eukaryota</taxon>
        <taxon>Fungi</taxon>
        <taxon>Fungi incertae sedis</taxon>
        <taxon>Mucoromycota</taxon>
        <taxon>Mucoromycotina</taxon>
        <taxon>Umbelopsidomycetes</taxon>
        <taxon>Umbelopsidales</taxon>
        <taxon>Umbelopsidaceae</taxon>
        <taxon>Umbelopsis</taxon>
    </lineage>
</organism>
<comment type="caution">
    <text evidence="2">The sequence shown here is derived from an EMBL/GenBank/DDBJ whole genome shotgun (WGS) entry which is preliminary data.</text>
</comment>
<dbReference type="InterPro" id="IPR022742">
    <property type="entry name" value="Hydrolase_4"/>
</dbReference>
<feature type="non-terminal residue" evidence="2">
    <location>
        <position position="1"/>
    </location>
</feature>
<evidence type="ECO:0000313" key="2">
    <source>
        <dbReference type="EMBL" id="KAG2174648.1"/>
    </source>
</evidence>
<dbReference type="PANTHER" id="PTHR42886:SF53">
    <property type="entry name" value="ALPHA_BETA-HYDROLASES SUPERFAMILY PROTEIN"/>
    <property type="match status" value="1"/>
</dbReference>
<proteinExistence type="predicted"/>
<dbReference type="EMBL" id="JAEPRA010000016">
    <property type="protein sequence ID" value="KAG2174648.1"/>
    <property type="molecule type" value="Genomic_DNA"/>
</dbReference>
<evidence type="ECO:0000259" key="1">
    <source>
        <dbReference type="Pfam" id="PF12146"/>
    </source>
</evidence>
<gene>
    <name evidence="2" type="ORF">INT44_006912</name>
</gene>
<sequence>MTTITITNQLNEKIVGTFESRPESVVEGRRPRLILIVHGVMGHKNYLFQKLLAQKLPYESFRFDFRGNGDSDGTTRFGNISDDVEDIKTVTSYFESKGYEIYAIVGHSRGSVASFRYASTCRVPVPHIVNVAGRYRMNLIRGRQTKEQTQELKEK</sequence>
<feature type="domain" description="Serine aminopeptidase S33" evidence="1">
    <location>
        <begin position="32"/>
        <end position="138"/>
    </location>
</feature>
<dbReference type="AlphaFoldDB" id="A0A8H7PIM4"/>
<reference evidence="2" key="1">
    <citation type="submission" date="2020-12" db="EMBL/GenBank/DDBJ databases">
        <title>Metabolic potential, ecology and presence of endohyphal bacteria is reflected in genomic diversity of Mucoromycotina.</title>
        <authorList>
            <person name="Muszewska A."/>
            <person name="Okrasinska A."/>
            <person name="Steczkiewicz K."/>
            <person name="Drgas O."/>
            <person name="Orlowska M."/>
            <person name="Perlinska-Lenart U."/>
            <person name="Aleksandrzak-Piekarczyk T."/>
            <person name="Szatraj K."/>
            <person name="Zielenkiewicz U."/>
            <person name="Pilsyk S."/>
            <person name="Malc E."/>
            <person name="Mieczkowski P."/>
            <person name="Kruszewska J.S."/>
            <person name="Biernat P."/>
            <person name="Pawlowska J."/>
        </authorList>
    </citation>
    <scope>NUCLEOTIDE SEQUENCE</scope>
    <source>
        <strain evidence="2">WA0000051536</strain>
    </source>
</reference>